<protein>
    <submittedName>
        <fullName evidence="1">Uncharacterized protein</fullName>
    </submittedName>
</protein>
<dbReference type="Proteomes" id="UP000694892">
    <property type="component" value="Chromosome 3L"/>
</dbReference>
<accession>A0A974DE49</accession>
<reference evidence="2" key="1">
    <citation type="journal article" date="2016" name="Nature">
        <title>Genome evolution in the allotetraploid frog Xenopus laevis.</title>
        <authorList>
            <person name="Session A.M."/>
            <person name="Uno Y."/>
            <person name="Kwon T."/>
            <person name="Chapman J.A."/>
            <person name="Toyoda A."/>
            <person name="Takahashi S."/>
            <person name="Fukui A."/>
            <person name="Hikosaka A."/>
            <person name="Suzuki A."/>
            <person name="Kondo M."/>
            <person name="van Heeringen S.J."/>
            <person name="Quigley I."/>
            <person name="Heinz S."/>
            <person name="Ogino H."/>
            <person name="Ochi H."/>
            <person name="Hellsten U."/>
            <person name="Lyons J.B."/>
            <person name="Simakov O."/>
            <person name="Putnam N."/>
            <person name="Stites J."/>
            <person name="Kuroki Y."/>
            <person name="Tanaka T."/>
            <person name="Michiue T."/>
            <person name="Watanabe M."/>
            <person name="Bogdanovic O."/>
            <person name="Lister R."/>
            <person name="Georgiou G."/>
            <person name="Paranjpe S.S."/>
            <person name="van Kruijsbergen I."/>
            <person name="Shu S."/>
            <person name="Carlson J."/>
            <person name="Kinoshita T."/>
            <person name="Ohta Y."/>
            <person name="Mawaribuchi S."/>
            <person name="Jenkins J."/>
            <person name="Grimwood J."/>
            <person name="Schmutz J."/>
            <person name="Mitros T."/>
            <person name="Mozaffari S.V."/>
            <person name="Suzuki Y."/>
            <person name="Haramoto Y."/>
            <person name="Yamamoto T.S."/>
            <person name="Takagi C."/>
            <person name="Heald R."/>
            <person name="Miller K."/>
            <person name="Haudenschild C."/>
            <person name="Kitzman J."/>
            <person name="Nakayama T."/>
            <person name="Izutsu Y."/>
            <person name="Robert J."/>
            <person name="Fortriede J."/>
            <person name="Burns K."/>
            <person name="Lotay V."/>
            <person name="Karimi K."/>
            <person name="Yasuoka Y."/>
            <person name="Dichmann D.S."/>
            <person name="Flajnik M.F."/>
            <person name="Houston D.W."/>
            <person name="Shendure J."/>
            <person name="DuPasquier L."/>
            <person name="Vize P.D."/>
            <person name="Zorn A.M."/>
            <person name="Ito M."/>
            <person name="Marcotte E.M."/>
            <person name="Wallingford J.B."/>
            <person name="Ito Y."/>
            <person name="Asashima M."/>
            <person name="Ueno N."/>
            <person name="Matsuda Y."/>
            <person name="Veenstra G.J."/>
            <person name="Fujiyama A."/>
            <person name="Harland R.M."/>
            <person name="Taira M."/>
            <person name="Rokhsar D.S."/>
        </authorList>
    </citation>
    <scope>NUCLEOTIDE SEQUENCE [LARGE SCALE GENOMIC DNA]</scope>
    <source>
        <strain evidence="2">J</strain>
    </source>
</reference>
<name>A0A974DE49_XENLA</name>
<evidence type="ECO:0000313" key="1">
    <source>
        <dbReference type="EMBL" id="OCT90399.1"/>
    </source>
</evidence>
<gene>
    <name evidence="1" type="ORF">XELAEV_18019011mg</name>
</gene>
<dbReference type="EMBL" id="CM004470">
    <property type="protein sequence ID" value="OCT90399.1"/>
    <property type="molecule type" value="Genomic_DNA"/>
</dbReference>
<organism evidence="1 2">
    <name type="scientific">Xenopus laevis</name>
    <name type="common">African clawed frog</name>
    <dbReference type="NCBI Taxonomy" id="8355"/>
    <lineage>
        <taxon>Eukaryota</taxon>
        <taxon>Metazoa</taxon>
        <taxon>Chordata</taxon>
        <taxon>Craniata</taxon>
        <taxon>Vertebrata</taxon>
        <taxon>Euteleostomi</taxon>
        <taxon>Amphibia</taxon>
        <taxon>Batrachia</taxon>
        <taxon>Anura</taxon>
        <taxon>Pipoidea</taxon>
        <taxon>Pipidae</taxon>
        <taxon>Xenopodinae</taxon>
        <taxon>Xenopus</taxon>
        <taxon>Xenopus</taxon>
    </lineage>
</organism>
<sequence length="171" mass="19241">MSALSLMKYDPVHLYINTTHKQAVNRSEISPHQFPLFLLSNTTTQVPICPYIQFPDLIISSSPHTLLLWLLQIKKNNGKGEQKSGCLVVLDGNMIKQEKKAGTKAGLMYYHVGPSCRNKKKQRSSHPCGCIKLSFSAEIITRLNPLQLFIYAWLNTQLAQSFPSASPRADR</sequence>
<proteinExistence type="predicted"/>
<evidence type="ECO:0000313" key="2">
    <source>
        <dbReference type="Proteomes" id="UP000694892"/>
    </source>
</evidence>
<dbReference type="AlphaFoldDB" id="A0A974DE49"/>